<dbReference type="STRING" id="391165.GbCGDNIH1_2322"/>
<evidence type="ECO:0000313" key="1">
    <source>
        <dbReference type="EMBL" id="ABI63220.1"/>
    </source>
</evidence>
<gene>
    <name evidence="1" type="ordered locus">GbCGDNIH1_2322</name>
</gene>
<dbReference type="AlphaFoldDB" id="Q0BPN2"/>
<organism evidence="1 2">
    <name type="scientific">Granulibacter bethesdensis (strain ATCC BAA-1260 / CGDNIH1)</name>
    <dbReference type="NCBI Taxonomy" id="391165"/>
    <lineage>
        <taxon>Bacteria</taxon>
        <taxon>Pseudomonadati</taxon>
        <taxon>Pseudomonadota</taxon>
        <taxon>Alphaproteobacteria</taxon>
        <taxon>Acetobacterales</taxon>
        <taxon>Acetobacteraceae</taxon>
        <taxon>Granulibacter</taxon>
    </lineage>
</organism>
<reference evidence="1 2" key="1">
    <citation type="journal article" date="2007" name="J. Bacteriol.">
        <title>Genome sequence analysis of the emerging human pathogenic acetic acid bacterium Granulibacter bethesdensis.</title>
        <authorList>
            <person name="Greenberg D.E."/>
            <person name="Porcella S.F."/>
            <person name="Zelazny A.M."/>
            <person name="Virtaneva K."/>
            <person name="Sturdevant D.E."/>
            <person name="Kupko J.J.III."/>
            <person name="Barbian K.D."/>
            <person name="Babar A."/>
            <person name="Dorward D.W."/>
            <person name="Holland S.M."/>
        </authorList>
    </citation>
    <scope>NUCLEOTIDE SEQUENCE [LARGE SCALE GENOMIC DNA]</scope>
    <source>
        <strain evidence="2">ATCC BAA-1260 / CGDNIH1</strain>
    </source>
</reference>
<name>Q0BPN2_GRABC</name>
<dbReference type="HOGENOM" id="CLU_3234214_0_0_5"/>
<dbReference type="Proteomes" id="UP000001963">
    <property type="component" value="Chromosome"/>
</dbReference>
<evidence type="ECO:0000313" key="2">
    <source>
        <dbReference type="Proteomes" id="UP000001963"/>
    </source>
</evidence>
<accession>Q0BPN2</accession>
<sequence>MKQSCGSFFARADGSGREHADRAGMFRRCILTDYNLCVDMRDE</sequence>
<protein>
    <submittedName>
        <fullName evidence="1">Uncharacterized protein</fullName>
    </submittedName>
</protein>
<proteinExistence type="predicted"/>
<keyword evidence="2" id="KW-1185">Reference proteome</keyword>
<dbReference type="KEGG" id="gbe:GbCGDNIH1_2322"/>
<dbReference type="EMBL" id="CP000394">
    <property type="protein sequence ID" value="ABI63220.1"/>
    <property type="molecule type" value="Genomic_DNA"/>
</dbReference>